<dbReference type="EMBL" id="PGOL01000306">
    <property type="protein sequence ID" value="PKI72861.1"/>
    <property type="molecule type" value="Genomic_DNA"/>
</dbReference>
<dbReference type="Proteomes" id="UP000233551">
    <property type="component" value="Unassembled WGS sequence"/>
</dbReference>
<keyword evidence="3" id="KW-1185">Reference proteome</keyword>
<name>A0A2I0KWL7_PUNGR</name>
<evidence type="ECO:0000313" key="3">
    <source>
        <dbReference type="Proteomes" id="UP000233551"/>
    </source>
</evidence>
<accession>A0A2I0KWL7</accession>
<sequence>MIPDQLSNTTQPSKKDSSQVLGRPNIWNLRARANELFFWELSPWNRWTRRITKWAKSAAGPSGIQIGFDRPLDPTKYKLGHDRPLDPKEYKWGPDRRLDPAE</sequence>
<evidence type="ECO:0000256" key="1">
    <source>
        <dbReference type="SAM" id="MobiDB-lite"/>
    </source>
</evidence>
<gene>
    <name evidence="2" type="ORF">CRG98_006729</name>
</gene>
<feature type="compositionally biased region" description="Polar residues" evidence="1">
    <location>
        <begin position="1"/>
        <end position="12"/>
    </location>
</feature>
<dbReference type="AlphaFoldDB" id="A0A2I0KWL7"/>
<feature type="region of interest" description="Disordered" evidence="1">
    <location>
        <begin position="75"/>
        <end position="102"/>
    </location>
</feature>
<reference evidence="2 3" key="1">
    <citation type="submission" date="2017-11" db="EMBL/GenBank/DDBJ databases">
        <title>De-novo sequencing of pomegranate (Punica granatum L.) genome.</title>
        <authorList>
            <person name="Akparov Z."/>
            <person name="Amiraslanov A."/>
            <person name="Hajiyeva S."/>
            <person name="Abbasov M."/>
            <person name="Kaur K."/>
            <person name="Hamwieh A."/>
            <person name="Solovyev V."/>
            <person name="Salamov A."/>
            <person name="Braich B."/>
            <person name="Kosarev P."/>
            <person name="Mahmoud A."/>
            <person name="Hajiyev E."/>
            <person name="Babayeva S."/>
            <person name="Izzatullayeva V."/>
            <person name="Mammadov A."/>
            <person name="Mammadov A."/>
            <person name="Sharifova S."/>
            <person name="Ojaghi J."/>
            <person name="Eynullazada K."/>
            <person name="Bayramov B."/>
            <person name="Abdulazimova A."/>
            <person name="Shahmuradov I."/>
        </authorList>
    </citation>
    <scope>NUCLEOTIDE SEQUENCE [LARGE SCALE GENOMIC DNA]</scope>
    <source>
        <strain evidence="3">cv. AG2017</strain>
        <tissue evidence="2">Leaf</tissue>
    </source>
</reference>
<organism evidence="2 3">
    <name type="scientific">Punica granatum</name>
    <name type="common">Pomegranate</name>
    <dbReference type="NCBI Taxonomy" id="22663"/>
    <lineage>
        <taxon>Eukaryota</taxon>
        <taxon>Viridiplantae</taxon>
        <taxon>Streptophyta</taxon>
        <taxon>Embryophyta</taxon>
        <taxon>Tracheophyta</taxon>
        <taxon>Spermatophyta</taxon>
        <taxon>Magnoliopsida</taxon>
        <taxon>eudicotyledons</taxon>
        <taxon>Gunneridae</taxon>
        <taxon>Pentapetalae</taxon>
        <taxon>rosids</taxon>
        <taxon>malvids</taxon>
        <taxon>Myrtales</taxon>
        <taxon>Lythraceae</taxon>
        <taxon>Punica</taxon>
    </lineage>
</organism>
<proteinExistence type="predicted"/>
<feature type="region of interest" description="Disordered" evidence="1">
    <location>
        <begin position="1"/>
        <end position="20"/>
    </location>
</feature>
<evidence type="ECO:0000313" key="2">
    <source>
        <dbReference type="EMBL" id="PKI72861.1"/>
    </source>
</evidence>
<comment type="caution">
    <text evidence="2">The sequence shown here is derived from an EMBL/GenBank/DDBJ whole genome shotgun (WGS) entry which is preliminary data.</text>
</comment>
<protein>
    <submittedName>
        <fullName evidence="2">Uncharacterized protein</fullName>
    </submittedName>
</protein>